<protein>
    <submittedName>
        <fullName evidence="1">Uncharacterized protein</fullName>
    </submittedName>
</protein>
<reference evidence="1 2" key="1">
    <citation type="submission" date="2014-10" db="EMBL/GenBank/DDBJ databases">
        <title>Draft genome of the hookworm Ancylostoma caninum.</title>
        <authorList>
            <person name="Mitreva M."/>
        </authorList>
    </citation>
    <scope>NUCLEOTIDE SEQUENCE [LARGE SCALE GENOMIC DNA]</scope>
    <source>
        <strain evidence="1 2">Baltimore</strain>
    </source>
</reference>
<dbReference type="EMBL" id="JOJR01002399">
    <property type="protein sequence ID" value="RCN28692.1"/>
    <property type="molecule type" value="Genomic_DNA"/>
</dbReference>
<dbReference type="AlphaFoldDB" id="A0A368F9F4"/>
<proteinExistence type="predicted"/>
<name>A0A368F9F4_ANCCA</name>
<comment type="caution">
    <text evidence="1">The sequence shown here is derived from an EMBL/GenBank/DDBJ whole genome shotgun (WGS) entry which is preliminary data.</text>
</comment>
<keyword evidence="2" id="KW-1185">Reference proteome</keyword>
<gene>
    <name evidence="1" type="ORF">ANCCAN_25561</name>
</gene>
<dbReference type="Proteomes" id="UP000252519">
    <property type="component" value="Unassembled WGS sequence"/>
</dbReference>
<organism evidence="1 2">
    <name type="scientific">Ancylostoma caninum</name>
    <name type="common">Dog hookworm</name>
    <dbReference type="NCBI Taxonomy" id="29170"/>
    <lineage>
        <taxon>Eukaryota</taxon>
        <taxon>Metazoa</taxon>
        <taxon>Ecdysozoa</taxon>
        <taxon>Nematoda</taxon>
        <taxon>Chromadorea</taxon>
        <taxon>Rhabditida</taxon>
        <taxon>Rhabditina</taxon>
        <taxon>Rhabditomorpha</taxon>
        <taxon>Strongyloidea</taxon>
        <taxon>Ancylostomatidae</taxon>
        <taxon>Ancylostomatinae</taxon>
        <taxon>Ancylostoma</taxon>
    </lineage>
</organism>
<accession>A0A368F9F4</accession>
<evidence type="ECO:0000313" key="2">
    <source>
        <dbReference type="Proteomes" id="UP000252519"/>
    </source>
</evidence>
<evidence type="ECO:0000313" key="1">
    <source>
        <dbReference type="EMBL" id="RCN28692.1"/>
    </source>
</evidence>
<sequence>MPPPQPESRRVQLPRTLRPHPLLQNQYGNKEFAAYLLPIYVISGRIKEKYFILNMSNYFFESTVSSTAGFAKYGYTDPFDGIAAALNDMKISNELFSRIVKMEPEKENPSSNTSE</sequence>